<dbReference type="PANTHER" id="PTHR13504">
    <property type="entry name" value="FIDO DOMAIN-CONTAINING PROTEIN DDB_G0283145"/>
    <property type="match status" value="1"/>
</dbReference>
<dbReference type="InterPro" id="IPR036597">
    <property type="entry name" value="Fido-like_dom_sf"/>
</dbReference>
<feature type="active site" evidence="1">
    <location>
        <position position="315"/>
    </location>
</feature>
<evidence type="ECO:0000259" key="3">
    <source>
        <dbReference type="PROSITE" id="PS51459"/>
    </source>
</evidence>
<feature type="domain" description="Fido" evidence="3">
    <location>
        <begin position="230"/>
        <end position="380"/>
    </location>
</feature>
<name>A0A3G7TYX8_9PSED</name>
<dbReference type="PROSITE" id="PS51459">
    <property type="entry name" value="FIDO"/>
    <property type="match status" value="1"/>
</dbReference>
<gene>
    <name evidence="4" type="ORF">C4K03_0155</name>
</gene>
<evidence type="ECO:0000256" key="2">
    <source>
        <dbReference type="PIRSR" id="PIRSR640198-2"/>
    </source>
</evidence>
<proteinExistence type="predicted"/>
<evidence type="ECO:0000256" key="1">
    <source>
        <dbReference type="PIRSR" id="PIRSR640198-1"/>
    </source>
</evidence>
<feature type="binding site" evidence="2">
    <location>
        <begin position="319"/>
        <end position="326"/>
    </location>
    <ligand>
        <name>ATP</name>
        <dbReference type="ChEBI" id="CHEBI:30616"/>
    </ligand>
</feature>
<keyword evidence="2" id="KW-0067">ATP-binding</keyword>
<dbReference type="InterPro" id="IPR040198">
    <property type="entry name" value="Fido_containing"/>
</dbReference>
<organism evidence="4 5">
    <name type="scientific">Pseudomonas synxantha</name>
    <dbReference type="NCBI Taxonomy" id="47883"/>
    <lineage>
        <taxon>Bacteria</taxon>
        <taxon>Pseudomonadati</taxon>
        <taxon>Pseudomonadota</taxon>
        <taxon>Gammaproteobacteria</taxon>
        <taxon>Pseudomonadales</taxon>
        <taxon>Pseudomonadaceae</taxon>
        <taxon>Pseudomonas</taxon>
    </lineage>
</organism>
<reference evidence="4 5" key="1">
    <citation type="submission" date="2018-03" db="EMBL/GenBank/DDBJ databases">
        <title>Diversity of phytobeneficial traits revealed by whole-genome analysis of worldwide-isolated phenazine-producing Pseudomonas spp.</title>
        <authorList>
            <person name="Biessy A."/>
            <person name="Novinscak A."/>
            <person name="Blom J."/>
            <person name="Leger G."/>
            <person name="Thomashow L.S."/>
            <person name="Cazorla F.M."/>
            <person name="Josic D."/>
            <person name="Filion M."/>
        </authorList>
    </citation>
    <scope>NUCLEOTIDE SEQUENCE [LARGE SCALE GENOMIC DNA]</scope>
    <source>
        <strain evidence="4 5">30B</strain>
    </source>
</reference>
<dbReference type="SUPFAM" id="SSF140931">
    <property type="entry name" value="Fic-like"/>
    <property type="match status" value="1"/>
</dbReference>
<dbReference type="EMBL" id="CP027754">
    <property type="protein sequence ID" value="AZE52344.1"/>
    <property type="molecule type" value="Genomic_DNA"/>
</dbReference>
<dbReference type="Pfam" id="PF02661">
    <property type="entry name" value="Fic"/>
    <property type="match status" value="1"/>
</dbReference>
<evidence type="ECO:0000313" key="4">
    <source>
        <dbReference type="EMBL" id="AZE52344.1"/>
    </source>
</evidence>
<accession>A0A3G7TYX8</accession>
<dbReference type="InterPro" id="IPR003812">
    <property type="entry name" value="Fido"/>
</dbReference>
<dbReference type="Gene3D" id="1.10.3290.10">
    <property type="entry name" value="Fido-like domain"/>
    <property type="match status" value="1"/>
</dbReference>
<dbReference type="Proteomes" id="UP000268696">
    <property type="component" value="Chromosome"/>
</dbReference>
<sequence length="500" mass="56691">MSLVGYAHLHQLLGLIAIAPARSAMVKPVTRISLIGDCLAVPQAVAPAADSVLDHILFALKHEGVNLAILAQALDAVSADQLLQELDKAPNGVFIRKACYLWEGLTLQRLDYSKPINSRVSPLFDPQRYVTGPSTRNSRWRIDFNGLGSLAYCATVERTSEIDALLSLGILGRAKSFMATLPPEMMDRAIQWAYLHETRDSFAIEKEQPSEEKSRRFVQLLRQAHEGRLLTEDYLVELQNSTVSNPFDKAVAFRHEQNHLHNGLRGAAGVSYVPPAPALCQELMEELMAFANQPVRDVDPLVAAAVTAFGFVFLHPFMDGNGRLSRFLIHQTLCHYGALENGLLLPVSVAMKHEEQAYLQALKTFSQPTREFWNVTWLDADHMAFDFIGHPSIYRYWDATRCVEFTLQMARRALEVELREETEFLDRYDRVIKAVNQRYDVRGSDLSKLVMMCLDNEGKLSKHRRKQFQYSVAEEVFGFIEEEVERVIQHHQDSQPEQQP</sequence>
<dbReference type="GO" id="GO:0005524">
    <property type="term" value="F:ATP binding"/>
    <property type="evidence" value="ECO:0007669"/>
    <property type="project" value="UniProtKB-KW"/>
</dbReference>
<protein>
    <submittedName>
        <fullName evidence="4">Filamentation induced by cAMP protein Fic</fullName>
    </submittedName>
</protein>
<evidence type="ECO:0000313" key="5">
    <source>
        <dbReference type="Proteomes" id="UP000268696"/>
    </source>
</evidence>
<keyword evidence="2" id="KW-0547">Nucleotide-binding</keyword>
<dbReference type="PANTHER" id="PTHR13504:SF38">
    <property type="entry name" value="FIDO DOMAIN-CONTAINING PROTEIN"/>
    <property type="match status" value="1"/>
</dbReference>
<dbReference type="RefSeq" id="WP_124375785.1">
    <property type="nucleotide sequence ID" value="NZ_CP027754.1"/>
</dbReference>
<dbReference type="AlphaFoldDB" id="A0A3G7TYX8"/>